<sequence length="109" mass="12549">DPMPESSPPPVGWERSPRGCSYRFGYDVTEVFLRKYELLTIIRAHQLLSDGYRFVNPRILSIFSAPKYMNRFENNGAVVAMSKTNRDRFLGVITSVEPANINYVIPFME</sequence>
<protein>
    <submittedName>
        <fullName evidence="1 3">Serine:threonine protein phosphatase</fullName>
    </submittedName>
</protein>
<reference evidence="1" key="2">
    <citation type="submission" date="2014-06" db="EMBL/GenBank/DDBJ databases">
        <authorList>
            <person name="Aslett M."/>
        </authorList>
    </citation>
    <scope>NUCLEOTIDE SEQUENCE</scope>
</reference>
<dbReference type="PANTHER" id="PTHR11668:SF496">
    <property type="entry name" value="SERINE_THREONINE-PROTEIN PHOSPHATASE"/>
    <property type="match status" value="1"/>
</dbReference>
<evidence type="ECO:0000313" key="3">
    <source>
        <dbReference type="WBParaSite" id="EgrG_000206600"/>
    </source>
</evidence>
<accession>A0A068WJE9</accession>
<reference evidence="1 2" key="1">
    <citation type="journal article" date="2013" name="Nature">
        <title>The genomes of four tapeworm species reveal adaptations to parasitism.</title>
        <authorList>
            <person name="Tsai I.J."/>
            <person name="Zarowiecki M."/>
            <person name="Holroyd N."/>
            <person name="Garciarrubio A."/>
            <person name="Sanchez-Flores A."/>
            <person name="Brooks K.L."/>
            <person name="Tracey A."/>
            <person name="Bobes R.J."/>
            <person name="Fragoso G."/>
            <person name="Sciutto E."/>
            <person name="Aslett M."/>
            <person name="Beasley H."/>
            <person name="Bennett H.M."/>
            <person name="Cai J."/>
            <person name="Camicia F."/>
            <person name="Clark R."/>
            <person name="Cucher M."/>
            <person name="De Silva N."/>
            <person name="Day T.A."/>
            <person name="Deplazes P."/>
            <person name="Estrada K."/>
            <person name="Fernandez C."/>
            <person name="Holland P.W."/>
            <person name="Hou J."/>
            <person name="Hu S."/>
            <person name="Huckvale T."/>
            <person name="Hung S.S."/>
            <person name="Kamenetzky L."/>
            <person name="Keane J.A."/>
            <person name="Kiss F."/>
            <person name="Koziol U."/>
            <person name="Lambert O."/>
            <person name="Liu K."/>
            <person name="Luo X."/>
            <person name="Luo Y."/>
            <person name="Macchiaroli N."/>
            <person name="Nichol S."/>
            <person name="Paps J."/>
            <person name="Parkinson J."/>
            <person name="Pouchkina-Stantcheva N."/>
            <person name="Riddiford N."/>
            <person name="Rosenzvit M."/>
            <person name="Salinas G."/>
            <person name="Wasmuth J.D."/>
            <person name="Zamanian M."/>
            <person name="Zheng Y."/>
            <person name="Cai X."/>
            <person name="Soberon X."/>
            <person name="Olson P.D."/>
            <person name="Laclette J.P."/>
            <person name="Brehm K."/>
            <person name="Berriman M."/>
            <person name="Garciarrubio A."/>
            <person name="Bobes R.J."/>
            <person name="Fragoso G."/>
            <person name="Sanchez-Flores A."/>
            <person name="Estrada K."/>
            <person name="Cevallos M.A."/>
            <person name="Morett E."/>
            <person name="Gonzalez V."/>
            <person name="Portillo T."/>
            <person name="Ochoa-Leyva A."/>
            <person name="Jose M.V."/>
            <person name="Sciutto E."/>
            <person name="Landa A."/>
            <person name="Jimenez L."/>
            <person name="Valdes V."/>
            <person name="Carrero J.C."/>
            <person name="Larralde C."/>
            <person name="Morales-Montor J."/>
            <person name="Limon-Lason J."/>
            <person name="Soberon X."/>
            <person name="Laclette J.P."/>
        </authorList>
    </citation>
    <scope>NUCLEOTIDE SEQUENCE [LARGE SCALE GENOMIC DNA]</scope>
</reference>
<dbReference type="Gene3D" id="3.60.21.10">
    <property type="match status" value="1"/>
</dbReference>
<dbReference type="InterPro" id="IPR006186">
    <property type="entry name" value="Ser/Thr-sp_prot-phosphatase"/>
</dbReference>
<dbReference type="SUPFAM" id="SSF56300">
    <property type="entry name" value="Metallo-dependent phosphatases"/>
    <property type="match status" value="1"/>
</dbReference>
<evidence type="ECO:0000313" key="1">
    <source>
        <dbReference type="EMBL" id="CDS19887.1"/>
    </source>
</evidence>
<dbReference type="OrthoDB" id="1930084at2759"/>
<dbReference type="GO" id="GO:0005737">
    <property type="term" value="C:cytoplasm"/>
    <property type="evidence" value="ECO:0007669"/>
    <property type="project" value="TreeGrafter"/>
</dbReference>
<dbReference type="PRINTS" id="PR00114">
    <property type="entry name" value="STPHPHTASE"/>
</dbReference>
<dbReference type="GO" id="GO:0004722">
    <property type="term" value="F:protein serine/threonine phosphatase activity"/>
    <property type="evidence" value="ECO:0007669"/>
    <property type="project" value="TreeGrafter"/>
</dbReference>
<gene>
    <name evidence="1" type="ORF">EgrG_000206600</name>
</gene>
<proteinExistence type="predicted"/>
<reference evidence="3" key="3">
    <citation type="submission" date="2020-10" db="UniProtKB">
        <authorList>
            <consortium name="WormBaseParasite"/>
        </authorList>
    </citation>
    <scope>IDENTIFICATION</scope>
</reference>
<organism evidence="1">
    <name type="scientific">Echinococcus granulosus</name>
    <name type="common">Hydatid tapeworm</name>
    <dbReference type="NCBI Taxonomy" id="6210"/>
    <lineage>
        <taxon>Eukaryota</taxon>
        <taxon>Metazoa</taxon>
        <taxon>Spiralia</taxon>
        <taxon>Lophotrochozoa</taxon>
        <taxon>Platyhelminthes</taxon>
        <taxon>Cestoda</taxon>
        <taxon>Eucestoda</taxon>
        <taxon>Cyclophyllidea</taxon>
        <taxon>Taeniidae</taxon>
        <taxon>Echinococcus</taxon>
        <taxon>Echinococcus granulosus group</taxon>
    </lineage>
</organism>
<dbReference type="AlphaFoldDB" id="A0A068WJE9"/>
<dbReference type="WBParaSite" id="EgrG_000206600">
    <property type="protein sequence ID" value="EgrG_000206600"/>
    <property type="gene ID" value="EgrG_000206600"/>
</dbReference>
<dbReference type="InterPro" id="IPR029052">
    <property type="entry name" value="Metallo-depent_PP-like"/>
</dbReference>
<dbReference type="Proteomes" id="UP000492820">
    <property type="component" value="Unassembled WGS sequence"/>
</dbReference>
<dbReference type="InterPro" id="IPR050341">
    <property type="entry name" value="PP1_catalytic_subunit"/>
</dbReference>
<feature type="non-terminal residue" evidence="1">
    <location>
        <position position="1"/>
    </location>
</feature>
<evidence type="ECO:0000313" key="2">
    <source>
        <dbReference type="Proteomes" id="UP000492820"/>
    </source>
</evidence>
<dbReference type="PANTHER" id="PTHR11668">
    <property type="entry name" value="SERINE/THREONINE PROTEIN PHOSPHATASE"/>
    <property type="match status" value="1"/>
</dbReference>
<dbReference type="GO" id="GO:0005634">
    <property type="term" value="C:nucleus"/>
    <property type="evidence" value="ECO:0007669"/>
    <property type="project" value="TreeGrafter"/>
</dbReference>
<dbReference type="EMBL" id="LK028580">
    <property type="protein sequence ID" value="CDS19887.1"/>
    <property type="molecule type" value="Genomic_DNA"/>
</dbReference>
<name>A0A068WJE9_ECHGR</name>